<dbReference type="FunFam" id="3.30.160.60:FF:000126">
    <property type="entry name" value="Mds1 and evi1 complex locus protein"/>
    <property type="match status" value="1"/>
</dbReference>
<comment type="caution">
    <text evidence="13">The sequence shown here is derived from an EMBL/GenBank/DDBJ whole genome shotgun (WGS) entry which is preliminary data.</text>
</comment>
<keyword evidence="8" id="KW-0804">Transcription</keyword>
<dbReference type="FunFam" id="3.30.160.60:FF:000112">
    <property type="entry name" value="Mds1 and evi1 complex locus protein"/>
    <property type="match status" value="1"/>
</dbReference>
<protein>
    <submittedName>
        <fullName evidence="13">MDS1 and EVI1 complex locus protein EVI1-B</fullName>
    </submittedName>
</protein>
<feature type="compositionally biased region" description="Basic and acidic residues" evidence="11">
    <location>
        <begin position="811"/>
        <end position="835"/>
    </location>
</feature>
<feature type="domain" description="C2H2-type" evidence="12">
    <location>
        <begin position="691"/>
        <end position="719"/>
    </location>
</feature>
<feature type="domain" description="C2H2-type" evidence="12">
    <location>
        <begin position="63"/>
        <end position="91"/>
    </location>
</feature>
<comment type="subcellular location">
    <subcellularLocation>
        <location evidence="1">Nucleus</location>
    </subcellularLocation>
</comment>
<organism evidence="13 14">
    <name type="scientific">Frankliniella fusca</name>
    <dbReference type="NCBI Taxonomy" id="407009"/>
    <lineage>
        <taxon>Eukaryota</taxon>
        <taxon>Metazoa</taxon>
        <taxon>Ecdysozoa</taxon>
        <taxon>Arthropoda</taxon>
        <taxon>Hexapoda</taxon>
        <taxon>Insecta</taxon>
        <taxon>Pterygota</taxon>
        <taxon>Neoptera</taxon>
        <taxon>Paraneoptera</taxon>
        <taxon>Thysanoptera</taxon>
        <taxon>Terebrantia</taxon>
        <taxon>Thripoidea</taxon>
        <taxon>Thripidae</taxon>
        <taxon>Frankliniella</taxon>
    </lineage>
</organism>
<dbReference type="Proteomes" id="UP001219518">
    <property type="component" value="Unassembled WGS sequence"/>
</dbReference>
<evidence type="ECO:0000256" key="7">
    <source>
        <dbReference type="ARBA" id="ARBA00023125"/>
    </source>
</evidence>
<keyword evidence="4 10" id="KW-0863">Zinc-finger</keyword>
<feature type="compositionally biased region" description="Acidic residues" evidence="11">
    <location>
        <begin position="15"/>
        <end position="30"/>
    </location>
</feature>
<feature type="domain" description="C2H2-type" evidence="12">
    <location>
        <begin position="129"/>
        <end position="156"/>
    </location>
</feature>
<dbReference type="AlphaFoldDB" id="A0AAE1LEN3"/>
<dbReference type="EMBL" id="JAHWGI010000424">
    <property type="protein sequence ID" value="KAK3915352.1"/>
    <property type="molecule type" value="Genomic_DNA"/>
</dbReference>
<evidence type="ECO:0000256" key="2">
    <source>
        <dbReference type="ARBA" id="ARBA00022723"/>
    </source>
</evidence>
<name>A0AAE1LEN3_9NEOP</name>
<feature type="region of interest" description="Disordered" evidence="11">
    <location>
        <begin position="741"/>
        <end position="763"/>
    </location>
</feature>
<feature type="compositionally biased region" description="Low complexity" evidence="11">
    <location>
        <begin position="507"/>
        <end position="522"/>
    </location>
</feature>
<keyword evidence="5" id="KW-0862">Zinc</keyword>
<evidence type="ECO:0000256" key="5">
    <source>
        <dbReference type="ARBA" id="ARBA00022833"/>
    </source>
</evidence>
<keyword evidence="7" id="KW-0238">DNA-binding</keyword>
<dbReference type="PROSITE" id="PS00028">
    <property type="entry name" value="ZINC_FINGER_C2H2_1"/>
    <property type="match status" value="7"/>
</dbReference>
<gene>
    <name evidence="13" type="ORF">KUF71_024628</name>
</gene>
<feature type="region of interest" description="Disordered" evidence="11">
    <location>
        <begin position="808"/>
        <end position="841"/>
    </location>
</feature>
<dbReference type="PANTHER" id="PTHR16515:SF66">
    <property type="entry name" value="C2H2-TYPE DOMAIN-CONTAINING PROTEIN"/>
    <property type="match status" value="1"/>
</dbReference>
<keyword evidence="9" id="KW-0539">Nucleus</keyword>
<proteinExistence type="predicted"/>
<feature type="region of interest" description="Disordered" evidence="11">
    <location>
        <begin position="1"/>
        <end position="30"/>
    </location>
</feature>
<evidence type="ECO:0000256" key="10">
    <source>
        <dbReference type="PROSITE-ProRule" id="PRU00042"/>
    </source>
</evidence>
<dbReference type="Gene3D" id="3.30.160.60">
    <property type="entry name" value="Classic Zinc Finger"/>
    <property type="match status" value="7"/>
</dbReference>
<feature type="region of interest" description="Disordered" evidence="11">
    <location>
        <begin position="210"/>
        <end position="236"/>
    </location>
</feature>
<feature type="compositionally biased region" description="Basic and acidic residues" evidence="11">
    <location>
        <begin position="298"/>
        <end position="312"/>
    </location>
</feature>
<keyword evidence="3" id="KW-0677">Repeat</keyword>
<keyword evidence="6" id="KW-0805">Transcription regulation</keyword>
<evidence type="ECO:0000256" key="4">
    <source>
        <dbReference type="ARBA" id="ARBA00022771"/>
    </source>
</evidence>
<evidence type="ECO:0000256" key="3">
    <source>
        <dbReference type="ARBA" id="ARBA00022737"/>
    </source>
</evidence>
<dbReference type="FunFam" id="3.30.160.60:FF:000159">
    <property type="entry name" value="Mds1 and evi1 complex locus protein"/>
    <property type="match status" value="1"/>
</dbReference>
<feature type="domain" description="C2H2-type" evidence="12">
    <location>
        <begin position="100"/>
        <end position="128"/>
    </location>
</feature>
<dbReference type="SUPFAM" id="SSF57667">
    <property type="entry name" value="beta-beta-alpha zinc fingers"/>
    <property type="match status" value="4"/>
</dbReference>
<keyword evidence="14" id="KW-1185">Reference proteome</keyword>
<evidence type="ECO:0000256" key="1">
    <source>
        <dbReference type="ARBA" id="ARBA00004123"/>
    </source>
</evidence>
<reference evidence="13" key="2">
    <citation type="journal article" date="2023" name="BMC Genomics">
        <title>Pest status, molecular evolution, and epigenetic factors derived from the genome assembly of Frankliniella fusca, a thysanopteran phytovirus vector.</title>
        <authorList>
            <person name="Catto M.A."/>
            <person name="Labadie P.E."/>
            <person name="Jacobson A.L."/>
            <person name="Kennedy G.G."/>
            <person name="Srinivasan R."/>
            <person name="Hunt B.G."/>
        </authorList>
    </citation>
    <scope>NUCLEOTIDE SEQUENCE</scope>
    <source>
        <strain evidence="13">PL_HMW_Pooled</strain>
    </source>
</reference>
<evidence type="ECO:0000256" key="6">
    <source>
        <dbReference type="ARBA" id="ARBA00023015"/>
    </source>
</evidence>
<reference evidence="13" key="1">
    <citation type="submission" date="2021-07" db="EMBL/GenBank/DDBJ databases">
        <authorList>
            <person name="Catto M.A."/>
            <person name="Jacobson A."/>
            <person name="Kennedy G."/>
            <person name="Labadie P."/>
            <person name="Hunt B.G."/>
            <person name="Srinivasan R."/>
        </authorList>
    </citation>
    <scope>NUCLEOTIDE SEQUENCE</scope>
    <source>
        <strain evidence="13">PL_HMW_Pooled</strain>
        <tissue evidence="13">Head</tissue>
    </source>
</reference>
<dbReference type="InterPro" id="IPR050331">
    <property type="entry name" value="Zinc_finger"/>
</dbReference>
<dbReference type="InterPro" id="IPR036236">
    <property type="entry name" value="Znf_C2H2_sf"/>
</dbReference>
<keyword evidence="2" id="KW-0479">Metal-binding</keyword>
<dbReference type="Pfam" id="PF13912">
    <property type="entry name" value="zf-C2H2_6"/>
    <property type="match status" value="1"/>
</dbReference>
<feature type="compositionally biased region" description="Low complexity" evidence="11">
    <location>
        <begin position="557"/>
        <end position="569"/>
    </location>
</feature>
<evidence type="ECO:0000313" key="14">
    <source>
        <dbReference type="Proteomes" id="UP001219518"/>
    </source>
</evidence>
<dbReference type="GO" id="GO:0003677">
    <property type="term" value="F:DNA binding"/>
    <property type="evidence" value="ECO:0007669"/>
    <property type="project" value="UniProtKB-KW"/>
</dbReference>
<feature type="compositionally biased region" description="Polar residues" evidence="11">
    <location>
        <begin position="480"/>
        <end position="501"/>
    </location>
</feature>
<dbReference type="Pfam" id="PF00096">
    <property type="entry name" value="zf-C2H2"/>
    <property type="match status" value="6"/>
</dbReference>
<feature type="region of interest" description="Disordered" evidence="11">
    <location>
        <begin position="298"/>
        <end position="531"/>
    </location>
</feature>
<dbReference type="GO" id="GO:0008270">
    <property type="term" value="F:zinc ion binding"/>
    <property type="evidence" value="ECO:0007669"/>
    <property type="project" value="UniProtKB-KW"/>
</dbReference>
<feature type="region of interest" description="Disordered" evidence="11">
    <location>
        <begin position="556"/>
        <end position="580"/>
    </location>
</feature>
<dbReference type="GO" id="GO:0005634">
    <property type="term" value="C:nucleus"/>
    <property type="evidence" value="ECO:0007669"/>
    <property type="project" value="UniProtKB-SubCell"/>
</dbReference>
<dbReference type="PANTHER" id="PTHR16515">
    <property type="entry name" value="PR DOMAIN ZINC FINGER PROTEIN"/>
    <property type="match status" value="1"/>
</dbReference>
<evidence type="ECO:0000256" key="9">
    <source>
        <dbReference type="ARBA" id="ARBA00023242"/>
    </source>
</evidence>
<evidence type="ECO:0000259" key="12">
    <source>
        <dbReference type="PROSITE" id="PS50157"/>
    </source>
</evidence>
<feature type="domain" description="C2H2-type" evidence="12">
    <location>
        <begin position="157"/>
        <end position="184"/>
    </location>
</feature>
<sequence length="877" mass="95134">MIFRTSQHSGTGGDDREDIEERDEVDDEDDSDTHCVVCAKSLPDLEKLDEHLVSAHSYRADQYRCGSCPRAFSWRPALYRHKALAHPDARPLSDPEARRYPCENCSKVFSDPSNLQRHIRSHHVGARSHACSECGKTFATSSGLKQHTHIHSSVKPFQCEVCFKAYTQFSNLCRHKRMHADCRMQIKCTQCGQAFSTVTSLHKHKRFCDSSGSPVQASTGHSGASTPGGAGGAMAQQQPSPFLMYTRAPFYPGAFYPGLFQSSAGGHGPHGPPPGAGAHAASFLGSPLQLFAQHQKLLERERERERDRERADSPTALTKGGIPSPTASKDWMTPPPAPLPPSRGQQHQSSKVSPPVAEEAANKETPSPARPLTSAKAYQGAYSDHRHPRAASEDDDDEDGREGRRHPSRSRSRSPMDDGRTSSRRSRCEDDEDEQEHALDLSVGVKRRPLPSPGSASASADEGDGLRSQRSPLALRRASLTPSPKLTATTPRTPPNSVTSQADKEISSTTASSPTAALSPPSGAGGAGHPLGSTMAYPRPIHPIFLEAMGYRPSPPFSGFNPPGSNSSSAADRLLHPPPPPFGPPRHYPFLGPLANGLNGLANGLAGNGNRPPFDHLLRAPLGDFGSGKPFQDVLVGSAGMGPGAGGQTAVPPQTGNKLKDRYSCKYCGKVFPRSANLTRHLRTHTGEQPYKCKFCERSFSISSNLQRHVRNIHHKEKPFKCPLCARCFGQQTNLDRHLKKHETDDGSVGVADSPGSSNENEREDCFDEIRSFMGKVTYSGNDPLPPHLYAATAQGLALGLAHHAAQSMHSFRDDSHDKDSHRDRDRDRDERRSPQDSPLAMVVQKALAFDSLSSLAKADLALNNNNAEQEGLQVST</sequence>
<feature type="domain" description="C2H2-type" evidence="12">
    <location>
        <begin position="186"/>
        <end position="214"/>
    </location>
</feature>
<feature type="compositionally biased region" description="Basic residues" evidence="11">
    <location>
        <begin position="403"/>
        <end position="412"/>
    </location>
</feature>
<evidence type="ECO:0000313" key="13">
    <source>
        <dbReference type="EMBL" id="KAK3915352.1"/>
    </source>
</evidence>
<feature type="domain" description="C2H2-type" evidence="12">
    <location>
        <begin position="663"/>
        <end position="690"/>
    </location>
</feature>
<feature type="domain" description="C2H2-type" evidence="12">
    <location>
        <begin position="720"/>
        <end position="747"/>
    </location>
</feature>
<dbReference type="FunFam" id="3.30.160.60:FF:000150">
    <property type="entry name" value="Mds1 and evi1 complex locus protein"/>
    <property type="match status" value="1"/>
</dbReference>
<dbReference type="SMART" id="SM00355">
    <property type="entry name" value="ZnF_C2H2"/>
    <property type="match status" value="9"/>
</dbReference>
<feature type="compositionally biased region" description="Polar residues" evidence="11">
    <location>
        <begin position="343"/>
        <end position="352"/>
    </location>
</feature>
<dbReference type="GO" id="GO:0006355">
    <property type="term" value="P:regulation of DNA-templated transcription"/>
    <property type="evidence" value="ECO:0007669"/>
    <property type="project" value="UniProtKB-ARBA"/>
</dbReference>
<dbReference type="PROSITE" id="PS50157">
    <property type="entry name" value="ZINC_FINGER_C2H2_2"/>
    <property type="match status" value="8"/>
</dbReference>
<evidence type="ECO:0000256" key="11">
    <source>
        <dbReference type="SAM" id="MobiDB-lite"/>
    </source>
</evidence>
<dbReference type="FunFam" id="3.30.160.60:FF:000653">
    <property type="entry name" value="Zinc finger protein Pegasus"/>
    <property type="match status" value="1"/>
</dbReference>
<dbReference type="InterPro" id="IPR013087">
    <property type="entry name" value="Znf_C2H2_type"/>
</dbReference>
<dbReference type="FunFam" id="3.30.160.60:FF:001912">
    <property type="entry name" value="Hamlet, isoform B"/>
    <property type="match status" value="1"/>
</dbReference>
<accession>A0AAE1LEN3</accession>
<evidence type="ECO:0000256" key="8">
    <source>
        <dbReference type="ARBA" id="ARBA00023163"/>
    </source>
</evidence>